<feature type="transmembrane region" description="Helical" evidence="7">
    <location>
        <begin position="131"/>
        <end position="149"/>
    </location>
</feature>
<evidence type="ECO:0000256" key="7">
    <source>
        <dbReference type="HAMAP-Rule" id="MF_01147"/>
    </source>
</evidence>
<dbReference type="GO" id="GO:0008961">
    <property type="term" value="F:phosphatidylglycerol-prolipoprotein diacylglyceryl transferase activity"/>
    <property type="evidence" value="ECO:0007669"/>
    <property type="project" value="UniProtKB-UniRule"/>
</dbReference>
<dbReference type="PROSITE" id="PS01311">
    <property type="entry name" value="LGT"/>
    <property type="match status" value="1"/>
</dbReference>
<keyword evidence="10" id="KW-1185">Reference proteome</keyword>
<keyword evidence="2 7" id="KW-1003">Cell membrane</keyword>
<dbReference type="EC" id="2.5.1.145" evidence="7"/>
<evidence type="ECO:0000256" key="6">
    <source>
        <dbReference type="ARBA" id="ARBA00023136"/>
    </source>
</evidence>
<dbReference type="RefSeq" id="WP_215533510.1">
    <property type="nucleotide sequence ID" value="NZ_AP023321.1"/>
</dbReference>
<organism evidence="9 10">
    <name type="scientific">Solibaculum mannosilyticum</name>
    <dbReference type="NCBI Taxonomy" id="2780922"/>
    <lineage>
        <taxon>Bacteria</taxon>
        <taxon>Bacillati</taxon>
        <taxon>Bacillota</taxon>
        <taxon>Clostridia</taxon>
        <taxon>Eubacteriales</taxon>
        <taxon>Oscillospiraceae</taxon>
        <taxon>Solibaculum</taxon>
    </lineage>
</organism>
<sequence>MESTISFPNLGDGLTFTIDRVAFSFNLFGQQVDIYWYGILIALGMLLAVLYAMRNAKRLDVNSDRLLDVILGGIIGGIIGARLYYVLFNLSDFTSFADVFNVKQGGLAIYGGLIGGLLVGGLICKWRKVSFFSVCDLAAVGFLIGQGIGRWGNFINQEAFGTNTNLPWGMTGDHISSYLYTNTQWLADHGVDVDFTQPVHPCFLYESIWCLIGVILLHLLSKRRRYKGQVFVGYVVWYGIGRFFIEGLRTDSLYIGSSNIRISQLLSGLVVIAAVIAHFIIMSKVKERESEDPNYVPVFGTVEQGGSLEDLRLAAAKQRALASSLTEEAQSLREQAAQLEKQEMEEAQKAASQDEPDQEVPDSEEASAKEEVPSQADEGQPKETSEQLIQKAEEAEKKAEEASEEASRLEQEAAKVQRQREASSLIAKASDLEKEAQSLKETAKTLRESREEGAEEKAQEAEAKAVQLEKEAKDYRRVAQKQNDEEDEVEDAAPVQKDNEEGEDING</sequence>
<evidence type="ECO:0000256" key="8">
    <source>
        <dbReference type="SAM" id="MobiDB-lite"/>
    </source>
</evidence>
<keyword evidence="6 7" id="KW-0472">Membrane</keyword>
<comment type="pathway">
    <text evidence="7">Protein modification; lipoprotein biosynthesis (diacylglyceryl transfer).</text>
</comment>
<name>A0A7I8D1R9_9FIRM</name>
<dbReference type="UniPathway" id="UPA00664"/>
<comment type="similarity">
    <text evidence="1 7">Belongs to the Lgt family.</text>
</comment>
<evidence type="ECO:0000256" key="5">
    <source>
        <dbReference type="ARBA" id="ARBA00022989"/>
    </source>
</evidence>
<feature type="transmembrane region" description="Helical" evidence="7">
    <location>
        <begin position="265"/>
        <end position="282"/>
    </location>
</feature>
<dbReference type="GO" id="GO:0042158">
    <property type="term" value="P:lipoprotein biosynthetic process"/>
    <property type="evidence" value="ECO:0007669"/>
    <property type="project" value="UniProtKB-UniRule"/>
</dbReference>
<feature type="transmembrane region" description="Helical" evidence="7">
    <location>
        <begin position="34"/>
        <end position="53"/>
    </location>
</feature>
<accession>A0A7I8D1R9</accession>
<feature type="binding site" evidence="7">
    <location>
        <position position="150"/>
    </location>
    <ligand>
        <name>a 1,2-diacyl-sn-glycero-3-phospho-(1'-sn-glycerol)</name>
        <dbReference type="ChEBI" id="CHEBI:64716"/>
    </ligand>
</feature>
<dbReference type="AlphaFoldDB" id="A0A7I8D1R9"/>
<evidence type="ECO:0000313" key="9">
    <source>
        <dbReference type="EMBL" id="BCI59945.1"/>
    </source>
</evidence>
<feature type="compositionally biased region" description="Basic and acidic residues" evidence="8">
    <location>
        <begin position="430"/>
        <end position="477"/>
    </location>
</feature>
<dbReference type="GO" id="GO:0005886">
    <property type="term" value="C:plasma membrane"/>
    <property type="evidence" value="ECO:0007669"/>
    <property type="project" value="UniProtKB-SubCell"/>
</dbReference>
<evidence type="ECO:0000256" key="4">
    <source>
        <dbReference type="ARBA" id="ARBA00022692"/>
    </source>
</evidence>
<proteinExistence type="inferred from homology"/>
<dbReference type="NCBIfam" id="TIGR00544">
    <property type="entry name" value="lgt"/>
    <property type="match status" value="1"/>
</dbReference>
<gene>
    <name evidence="7" type="primary">lgt</name>
    <name evidence="9" type="ORF">C12CBH8_05840</name>
</gene>
<keyword evidence="3 7" id="KW-0808">Transferase</keyword>
<keyword evidence="5 7" id="KW-1133">Transmembrane helix</keyword>
<dbReference type="PANTHER" id="PTHR30589:SF0">
    <property type="entry name" value="PHOSPHATIDYLGLYCEROL--PROLIPOPROTEIN DIACYLGLYCERYL TRANSFERASE"/>
    <property type="match status" value="1"/>
</dbReference>
<dbReference type="PANTHER" id="PTHR30589">
    <property type="entry name" value="PROLIPOPROTEIN DIACYLGLYCERYL TRANSFERASE"/>
    <property type="match status" value="1"/>
</dbReference>
<feature type="transmembrane region" description="Helical" evidence="7">
    <location>
        <begin position="65"/>
        <end position="87"/>
    </location>
</feature>
<evidence type="ECO:0000313" key="10">
    <source>
        <dbReference type="Proteomes" id="UP000593890"/>
    </source>
</evidence>
<feature type="transmembrane region" description="Helical" evidence="7">
    <location>
        <begin position="107"/>
        <end position="124"/>
    </location>
</feature>
<protein>
    <recommendedName>
        <fullName evidence="7">Phosphatidylglycerol--prolipoprotein diacylglyceryl transferase</fullName>
        <ecNumber evidence="7">2.5.1.145</ecNumber>
    </recommendedName>
</protein>
<feature type="compositionally biased region" description="Acidic residues" evidence="8">
    <location>
        <begin position="354"/>
        <end position="365"/>
    </location>
</feature>
<feature type="compositionally biased region" description="Basic and acidic residues" evidence="8">
    <location>
        <begin position="379"/>
        <end position="421"/>
    </location>
</feature>
<dbReference type="HAMAP" id="MF_01147">
    <property type="entry name" value="Lgt"/>
    <property type="match status" value="1"/>
</dbReference>
<dbReference type="Proteomes" id="UP000593890">
    <property type="component" value="Chromosome"/>
</dbReference>
<dbReference type="EMBL" id="AP023321">
    <property type="protein sequence ID" value="BCI59945.1"/>
    <property type="molecule type" value="Genomic_DNA"/>
</dbReference>
<evidence type="ECO:0000256" key="2">
    <source>
        <dbReference type="ARBA" id="ARBA00022475"/>
    </source>
</evidence>
<dbReference type="KEGG" id="sman:C12CBH8_05840"/>
<feature type="transmembrane region" description="Helical" evidence="7">
    <location>
        <begin position="203"/>
        <end position="221"/>
    </location>
</feature>
<dbReference type="Pfam" id="PF01790">
    <property type="entry name" value="LGT"/>
    <property type="match status" value="1"/>
</dbReference>
<evidence type="ECO:0000256" key="3">
    <source>
        <dbReference type="ARBA" id="ARBA00022679"/>
    </source>
</evidence>
<evidence type="ECO:0000256" key="1">
    <source>
        <dbReference type="ARBA" id="ARBA00007150"/>
    </source>
</evidence>
<reference evidence="10" key="1">
    <citation type="submission" date="2020-07" db="EMBL/GenBank/DDBJ databases">
        <title>Complete genome sequencing of Clostridia bacterium strain 12CBH8.</title>
        <authorList>
            <person name="Sakamoto M."/>
            <person name="Murakami T."/>
            <person name="Mori H."/>
        </authorList>
    </citation>
    <scope>NUCLEOTIDE SEQUENCE [LARGE SCALE GENOMIC DNA]</scope>
    <source>
        <strain evidence="10">12CBH8</strain>
    </source>
</reference>
<comment type="function">
    <text evidence="7">Catalyzes the transfer of the diacylglyceryl group from phosphatidylglycerol to the sulfhydryl group of the N-terminal cysteine of a prolipoprotein, the first step in the formation of mature lipoproteins.</text>
</comment>
<feature type="transmembrane region" description="Helical" evidence="7">
    <location>
        <begin position="228"/>
        <end position="245"/>
    </location>
</feature>
<keyword evidence="4 7" id="KW-0812">Transmembrane</keyword>
<feature type="region of interest" description="Disordered" evidence="8">
    <location>
        <begin position="331"/>
        <end position="507"/>
    </location>
</feature>
<comment type="catalytic activity">
    <reaction evidence="7">
        <text>L-cysteinyl-[prolipoprotein] + a 1,2-diacyl-sn-glycero-3-phospho-(1'-sn-glycerol) = an S-1,2-diacyl-sn-glyceryl-L-cysteinyl-[prolipoprotein] + sn-glycerol 1-phosphate + H(+)</text>
        <dbReference type="Rhea" id="RHEA:56712"/>
        <dbReference type="Rhea" id="RHEA-COMP:14679"/>
        <dbReference type="Rhea" id="RHEA-COMP:14680"/>
        <dbReference type="ChEBI" id="CHEBI:15378"/>
        <dbReference type="ChEBI" id="CHEBI:29950"/>
        <dbReference type="ChEBI" id="CHEBI:57685"/>
        <dbReference type="ChEBI" id="CHEBI:64716"/>
        <dbReference type="ChEBI" id="CHEBI:140658"/>
        <dbReference type="EC" id="2.5.1.145"/>
    </reaction>
</comment>
<dbReference type="InterPro" id="IPR001640">
    <property type="entry name" value="Lgt"/>
</dbReference>
<comment type="subcellular location">
    <subcellularLocation>
        <location evidence="7">Cell membrane</location>
        <topology evidence="7">Multi-pass membrane protein</topology>
    </subcellularLocation>
</comment>